<keyword evidence="2" id="KW-1185">Reference proteome</keyword>
<evidence type="ECO:0000313" key="2">
    <source>
        <dbReference type="Proteomes" id="UP000256328"/>
    </source>
</evidence>
<dbReference type="OrthoDB" id="10314486at2759"/>
<dbReference type="Proteomes" id="UP000256328">
    <property type="component" value="Unassembled WGS sequence"/>
</dbReference>
<gene>
    <name evidence="1" type="ORF">BP5796_13021</name>
</gene>
<protein>
    <submittedName>
        <fullName evidence="1">Uncharacterized protein</fullName>
    </submittedName>
</protein>
<reference evidence="1 2" key="1">
    <citation type="journal article" date="2018" name="IMA Fungus">
        <title>IMA Genome-F 9: Draft genome sequence of Annulohypoxylon stygium, Aspergillus mulundensis, Berkeleyomyces basicola (syn. Thielaviopsis basicola), Ceratocystis smalleyi, two Cercospora beticola strains, Coleophoma cylindrospora, Fusarium fracticaudum, Phialophora cf. hyalina, and Morchella septimelata.</title>
        <authorList>
            <person name="Wingfield B.D."/>
            <person name="Bills G.F."/>
            <person name="Dong Y."/>
            <person name="Huang W."/>
            <person name="Nel W.J."/>
            <person name="Swalarsk-Parry B.S."/>
            <person name="Vaghefi N."/>
            <person name="Wilken P.M."/>
            <person name="An Z."/>
            <person name="de Beer Z.W."/>
            <person name="De Vos L."/>
            <person name="Chen L."/>
            <person name="Duong T.A."/>
            <person name="Gao Y."/>
            <person name="Hammerbacher A."/>
            <person name="Kikkert J.R."/>
            <person name="Li Y."/>
            <person name="Li H."/>
            <person name="Li K."/>
            <person name="Li Q."/>
            <person name="Liu X."/>
            <person name="Ma X."/>
            <person name="Naidoo K."/>
            <person name="Pethybridge S.J."/>
            <person name="Sun J."/>
            <person name="Steenkamp E.T."/>
            <person name="van der Nest M.A."/>
            <person name="van Wyk S."/>
            <person name="Wingfield M.J."/>
            <person name="Xiong C."/>
            <person name="Yue Q."/>
            <person name="Zhang X."/>
        </authorList>
    </citation>
    <scope>NUCLEOTIDE SEQUENCE [LARGE SCALE GENOMIC DNA]</scope>
    <source>
        <strain evidence="1 2">BP5796</strain>
    </source>
</reference>
<sequence>MSKVHHLSAFPVETLANICSLIGSDIKNLARVDSFFLNFCRPWILRSRYNVVRDRNDCMIPRVLRDVLKDPSVIPYINRLEFWCHYVCDSVPSDDCQALIKENTDLYGDAVRRLIPEDAQDKWIEHISIFNDDALKALLILSLPNLESVDWSLHSNYNYMNDASEGAETHFFFEYLRITADNRDTRPAIGLKEISIYSAWACDTGNFLQLDDITELLTLPSLQKISLSEVRGDNEELVALPSYSSPLQTLELRSSFLNSLALQNFLSPISALKSLTCEVGKPDGNWSTGDEAPYIMLEVIESTCAQTLEVLHLAGHEYEFYDFDEQPDTLPTLRKFNNLTQFIVTAAILSQNFRFQSDLIEEDLIEEDLIEDDLIEDSPNSLPQPNLGTLMPPNLTVLEIRGCIDSVHAEDLGKALLDLLDAKESQIPEERIAKLEKIHLNVTHFSNADWESEVRLRCETLGIEFLVTIKKEMR</sequence>
<organism evidence="1 2">
    <name type="scientific">Coleophoma crateriformis</name>
    <dbReference type="NCBI Taxonomy" id="565419"/>
    <lineage>
        <taxon>Eukaryota</taxon>
        <taxon>Fungi</taxon>
        <taxon>Dikarya</taxon>
        <taxon>Ascomycota</taxon>
        <taxon>Pezizomycotina</taxon>
        <taxon>Leotiomycetes</taxon>
        <taxon>Helotiales</taxon>
        <taxon>Dermateaceae</taxon>
        <taxon>Coleophoma</taxon>
    </lineage>
</organism>
<proteinExistence type="predicted"/>
<evidence type="ECO:0000313" key="1">
    <source>
        <dbReference type="EMBL" id="RDW56954.1"/>
    </source>
</evidence>
<accession>A0A3D8Q6B9</accession>
<dbReference type="SUPFAM" id="SSF52047">
    <property type="entry name" value="RNI-like"/>
    <property type="match status" value="1"/>
</dbReference>
<dbReference type="EMBL" id="PDLN01000024">
    <property type="protein sequence ID" value="RDW56954.1"/>
    <property type="molecule type" value="Genomic_DNA"/>
</dbReference>
<dbReference type="Gene3D" id="3.80.10.10">
    <property type="entry name" value="Ribonuclease Inhibitor"/>
    <property type="match status" value="1"/>
</dbReference>
<name>A0A3D8Q6B9_9HELO</name>
<comment type="caution">
    <text evidence="1">The sequence shown here is derived from an EMBL/GenBank/DDBJ whole genome shotgun (WGS) entry which is preliminary data.</text>
</comment>
<dbReference type="AlphaFoldDB" id="A0A3D8Q6B9"/>
<dbReference type="InterPro" id="IPR032675">
    <property type="entry name" value="LRR_dom_sf"/>
</dbReference>